<dbReference type="STRING" id="1141662.OOA_07927"/>
<dbReference type="GO" id="GO:0003677">
    <property type="term" value="F:DNA binding"/>
    <property type="evidence" value="ECO:0007669"/>
    <property type="project" value="UniProtKB-KW"/>
</dbReference>
<reference evidence="8 9" key="1">
    <citation type="journal article" date="2012" name="BMC Genomics">
        <title>Comparative genomics of bacteria in the genus Providencia isolated from wild Drosophila melanogaster.</title>
        <authorList>
            <person name="Galac M.R."/>
            <person name="Lazzaro B.P."/>
        </authorList>
    </citation>
    <scope>NUCLEOTIDE SEQUENCE [LARGE SCALE GENOMIC DNA]</scope>
    <source>
        <strain evidence="8 9">DSM 19968</strain>
    </source>
</reference>
<evidence type="ECO:0000256" key="3">
    <source>
        <dbReference type="ARBA" id="ARBA00023125"/>
    </source>
</evidence>
<dbReference type="PROSITE" id="PS50043">
    <property type="entry name" value="HTH_LUXR_2"/>
    <property type="match status" value="1"/>
</dbReference>
<dbReference type="eggNOG" id="COG2197">
    <property type="taxonomic scope" value="Bacteria"/>
</dbReference>
<evidence type="ECO:0000259" key="7">
    <source>
        <dbReference type="PROSITE" id="PS50110"/>
    </source>
</evidence>
<evidence type="ECO:0000256" key="5">
    <source>
        <dbReference type="PROSITE-ProRule" id="PRU00169"/>
    </source>
</evidence>
<dbReference type="SUPFAM" id="SSF52172">
    <property type="entry name" value="CheY-like"/>
    <property type="match status" value="1"/>
</dbReference>
<feature type="domain" description="Response regulatory" evidence="7">
    <location>
        <begin position="3"/>
        <end position="119"/>
    </location>
</feature>
<keyword evidence="3" id="KW-0238">DNA-binding</keyword>
<keyword evidence="9" id="KW-1185">Reference proteome</keyword>
<keyword evidence="2" id="KW-0805">Transcription regulation</keyword>
<proteinExistence type="predicted"/>
<dbReference type="SUPFAM" id="SSF46894">
    <property type="entry name" value="C-terminal effector domain of the bipartite response regulators"/>
    <property type="match status" value="1"/>
</dbReference>
<dbReference type="Proteomes" id="UP000009336">
    <property type="component" value="Unassembled WGS sequence"/>
</dbReference>
<dbReference type="PRINTS" id="PR00038">
    <property type="entry name" value="HTHLUXR"/>
</dbReference>
<organism evidence="8 9">
    <name type="scientific">Providencia burhodogranariea DSM 19968</name>
    <dbReference type="NCBI Taxonomy" id="1141662"/>
    <lineage>
        <taxon>Bacteria</taxon>
        <taxon>Pseudomonadati</taxon>
        <taxon>Pseudomonadota</taxon>
        <taxon>Gammaproteobacteria</taxon>
        <taxon>Enterobacterales</taxon>
        <taxon>Morganellaceae</taxon>
        <taxon>Providencia</taxon>
    </lineage>
</organism>
<evidence type="ECO:0000313" key="9">
    <source>
        <dbReference type="Proteomes" id="UP000009336"/>
    </source>
</evidence>
<feature type="domain" description="HTH luxR-type" evidence="6">
    <location>
        <begin position="143"/>
        <end position="208"/>
    </location>
</feature>
<gene>
    <name evidence="8" type="ORF">OOA_07927</name>
</gene>
<dbReference type="PROSITE" id="PS50110">
    <property type="entry name" value="RESPONSE_REGULATORY"/>
    <property type="match status" value="1"/>
</dbReference>
<evidence type="ECO:0000259" key="6">
    <source>
        <dbReference type="PROSITE" id="PS50043"/>
    </source>
</evidence>
<comment type="caution">
    <text evidence="8">The sequence shown here is derived from an EMBL/GenBank/DDBJ whole genome shotgun (WGS) entry which is preliminary data.</text>
</comment>
<name>K8WXN6_9GAMM</name>
<feature type="modified residue" description="4-aspartylphosphate" evidence="5">
    <location>
        <position position="56"/>
    </location>
</feature>
<dbReference type="GO" id="GO:0000160">
    <property type="term" value="P:phosphorelay signal transduction system"/>
    <property type="evidence" value="ECO:0007669"/>
    <property type="project" value="UniProtKB-KW"/>
</dbReference>
<dbReference type="Gene3D" id="3.40.50.2300">
    <property type="match status" value="1"/>
</dbReference>
<keyword evidence="4" id="KW-0804">Transcription</keyword>
<dbReference type="PANTHER" id="PTHR43214:SF3">
    <property type="entry name" value="RESPONSE REGULATOR UVRY"/>
    <property type="match status" value="1"/>
</dbReference>
<dbReference type="InterPro" id="IPR001789">
    <property type="entry name" value="Sig_transdc_resp-reg_receiver"/>
</dbReference>
<dbReference type="AlphaFoldDB" id="K8WXN6"/>
<dbReference type="EMBL" id="AKKL01000021">
    <property type="protein sequence ID" value="EKT62162.1"/>
    <property type="molecule type" value="Genomic_DNA"/>
</dbReference>
<sequence>MLGVVIIDDNNIIIRGLDTIFNKYKRCNIVTSLPLLEQAITWNRQQKANIILVNSDICQFASLKTLQTLRRVQPDVRIIVYNIRNYHSFLLKALDLGIYGVLSVKIAEDELVEAIQIVNARRKVISPDIAQTIALQRVNQKNQTDLYELLSTRELEIMLLITQGVPIKQIAQRLTLSSKTVNTYRYRMFSKLNIRSDVELTHIAISYGLILAKQDLLGC</sequence>
<evidence type="ECO:0000256" key="4">
    <source>
        <dbReference type="ARBA" id="ARBA00023163"/>
    </source>
</evidence>
<keyword evidence="1" id="KW-0902">Two-component regulatory system</keyword>
<evidence type="ECO:0000256" key="2">
    <source>
        <dbReference type="ARBA" id="ARBA00023015"/>
    </source>
</evidence>
<keyword evidence="5" id="KW-0597">Phosphoprotein</keyword>
<dbReference type="Pfam" id="PF00072">
    <property type="entry name" value="Response_reg"/>
    <property type="match status" value="1"/>
</dbReference>
<dbReference type="OrthoDB" id="9796655at2"/>
<dbReference type="InterPro" id="IPR016032">
    <property type="entry name" value="Sig_transdc_resp-reg_C-effctor"/>
</dbReference>
<dbReference type="SMART" id="SM00421">
    <property type="entry name" value="HTH_LUXR"/>
    <property type="match status" value="1"/>
</dbReference>
<accession>K8WXN6</accession>
<dbReference type="CDD" id="cd06170">
    <property type="entry name" value="LuxR_C_like"/>
    <property type="match status" value="1"/>
</dbReference>
<dbReference type="PANTHER" id="PTHR43214">
    <property type="entry name" value="TWO-COMPONENT RESPONSE REGULATOR"/>
    <property type="match status" value="1"/>
</dbReference>
<dbReference type="InterPro" id="IPR039420">
    <property type="entry name" value="WalR-like"/>
</dbReference>
<protein>
    <submittedName>
        <fullName evidence="8">Response regulator</fullName>
    </submittedName>
</protein>
<dbReference type="InterPro" id="IPR011006">
    <property type="entry name" value="CheY-like_superfamily"/>
</dbReference>
<dbReference type="PATRIC" id="fig|1141662.3.peg.1607"/>
<dbReference type="HOGENOM" id="CLU_000445_90_1_6"/>
<dbReference type="Pfam" id="PF00196">
    <property type="entry name" value="GerE"/>
    <property type="match status" value="1"/>
</dbReference>
<dbReference type="InterPro" id="IPR000792">
    <property type="entry name" value="Tscrpt_reg_LuxR_C"/>
</dbReference>
<evidence type="ECO:0000313" key="8">
    <source>
        <dbReference type="EMBL" id="EKT62162.1"/>
    </source>
</evidence>
<dbReference type="RefSeq" id="WP_008911608.1">
    <property type="nucleotide sequence ID" value="NZ_KB233222.1"/>
</dbReference>
<dbReference type="GO" id="GO:0006355">
    <property type="term" value="P:regulation of DNA-templated transcription"/>
    <property type="evidence" value="ECO:0007669"/>
    <property type="project" value="InterPro"/>
</dbReference>
<evidence type="ECO:0000256" key="1">
    <source>
        <dbReference type="ARBA" id="ARBA00023012"/>
    </source>
</evidence>